<evidence type="ECO:0000256" key="1">
    <source>
        <dbReference type="ARBA" id="ARBA00022741"/>
    </source>
</evidence>
<dbReference type="GO" id="GO:0140662">
    <property type="term" value="F:ATP-dependent protein folding chaperone"/>
    <property type="evidence" value="ECO:0007669"/>
    <property type="project" value="InterPro"/>
</dbReference>
<proteinExistence type="predicted"/>
<reference evidence="3" key="1">
    <citation type="journal article" date="2020" name="mSystems">
        <title>Genome- and Community-Level Interaction Insights into Carbon Utilization and Element Cycling Functions of Hydrothermarchaeota in Hydrothermal Sediment.</title>
        <authorList>
            <person name="Zhou Z."/>
            <person name="Liu Y."/>
            <person name="Xu W."/>
            <person name="Pan J."/>
            <person name="Luo Z.H."/>
            <person name="Li M."/>
        </authorList>
    </citation>
    <scope>NUCLEOTIDE SEQUENCE [LARGE SCALE GENOMIC DNA]</scope>
    <source>
        <strain evidence="3">SpSt-339</strain>
    </source>
</reference>
<keyword evidence="1" id="KW-0547">Nucleotide-binding</keyword>
<dbReference type="PANTHER" id="PTHR42749">
    <property type="entry name" value="CELL SHAPE-DETERMINING PROTEIN MREB"/>
    <property type="match status" value="1"/>
</dbReference>
<dbReference type="InterPro" id="IPR013126">
    <property type="entry name" value="Hsp_70_fam"/>
</dbReference>
<dbReference type="Pfam" id="PF12531">
    <property type="entry name" value="DUF3731"/>
    <property type="match status" value="1"/>
</dbReference>
<dbReference type="InterPro" id="IPR043129">
    <property type="entry name" value="ATPase_NBD"/>
</dbReference>
<protein>
    <submittedName>
        <fullName evidence="3">Molecular chaperone DnaK</fullName>
    </submittedName>
</protein>
<dbReference type="Gene3D" id="3.30.420.40">
    <property type="match status" value="2"/>
</dbReference>
<dbReference type="PANTHER" id="PTHR42749:SF1">
    <property type="entry name" value="CELL SHAPE-DETERMINING PROTEIN MREB"/>
    <property type="match status" value="1"/>
</dbReference>
<gene>
    <name evidence="3" type="ORF">ENQ76_05420</name>
</gene>
<dbReference type="PRINTS" id="PR00301">
    <property type="entry name" value="HEATSHOCK70"/>
</dbReference>
<dbReference type="GO" id="GO:0005524">
    <property type="term" value="F:ATP binding"/>
    <property type="evidence" value="ECO:0007669"/>
    <property type="project" value="UniProtKB-KW"/>
</dbReference>
<name>A0A7C2P4Z3_9PLAN</name>
<dbReference type="Pfam" id="PF00012">
    <property type="entry name" value="HSP70"/>
    <property type="match status" value="1"/>
</dbReference>
<dbReference type="AlphaFoldDB" id="A0A7C2P4Z3"/>
<evidence type="ECO:0000313" key="3">
    <source>
        <dbReference type="EMBL" id="HEN14895.1"/>
    </source>
</evidence>
<dbReference type="SUPFAM" id="SSF53067">
    <property type="entry name" value="Actin-like ATPase domain"/>
    <property type="match status" value="2"/>
</dbReference>
<dbReference type="CDD" id="cd10170">
    <property type="entry name" value="ASKHA_NBD_HSP70"/>
    <property type="match status" value="1"/>
</dbReference>
<sequence>MSSDTAASRYVVGLDLGTTNSAMAYIDADESPWRIRPFAVPQCVAPGQIEARETLPSFHYQPASGECAAGALRLPWQHRDPCYTVGVFARDQGTLSPGRLINSAKSWLCHPGVDRTADLLPWHGAADVDRLSPVTVSSRYLQHYREAWDAKFPEHPLVEQEFVLTLPASFDEVARELTVRAAQQAGLKRVVLIEEPQAAFYAWIDKHSDSWDRLVSPGQKILVCDIGGGTTDFTLIRVRRGDDGLVQFHRVAVGEHLILGGDNLDLALAHHVERKLKGDGRLEPRQWSVLVRSCRQLKEVLLGQNPPENYTLALPGAGSKLIGGGLQAPMTRQEVIDVVLNGFFPIVPLDAKPSASQSGFQEFGLPYAPDPAATKYLAAFLTAHRHAGDIGTETTDHDPARPDLLLFNGGVFESPAIRQRLIDQLHAWFRNDDLNWSITVLDNERLDLAVARGAAYYGMVRRGQGVRIAAGLARTYYLGVEEKGELRALCLCPAGLEPGQEVDLTQRQFQLLLGQPIEFPLFVSSTRLTDQPGDVVPIEREQLTPLPPIRTVLKAAKSSESGEIAVIVKARLTEIGTLDLWCSDGTGKRSWKLLFDVRSATQTDVVATESVAAQQGVLDDATRAAACDLIRATFRRNGDDPQTLMPRLADAIGLSRLDWPTTLLRQLWEALIDCEPARRLSPVHEARWLNLLGFALRPGYGLAVDDWRVAETWKRLHGKLAHPAAQCRVEWWILWRRIAGGLTAGQQQSLSGPVAASLKEWAKSDKPRGQLVGPQELVEQCRLLGSLEWLPPASKQSLGQVLLEIAARPKTDAVRSAALWAVGRLGARRPVYGPLNAVLAPEVASDWLRRVMQLPGNDPMESFALMQLARKTGDRYRDIDDSLRADVLKWMDRLQSPKTLRRLVREVGTLEAEDQGTVFGEALPRGLRIQ</sequence>
<evidence type="ECO:0000256" key="2">
    <source>
        <dbReference type="ARBA" id="ARBA00022840"/>
    </source>
</evidence>
<organism evidence="3">
    <name type="scientific">Schlesneria paludicola</name>
    <dbReference type="NCBI Taxonomy" id="360056"/>
    <lineage>
        <taxon>Bacteria</taxon>
        <taxon>Pseudomonadati</taxon>
        <taxon>Planctomycetota</taxon>
        <taxon>Planctomycetia</taxon>
        <taxon>Planctomycetales</taxon>
        <taxon>Planctomycetaceae</taxon>
        <taxon>Schlesneria</taxon>
    </lineage>
</organism>
<keyword evidence="2" id="KW-0067">ATP-binding</keyword>
<comment type="caution">
    <text evidence="3">The sequence shown here is derived from an EMBL/GenBank/DDBJ whole genome shotgun (WGS) entry which is preliminary data.</text>
</comment>
<accession>A0A7C2P4Z3</accession>
<dbReference type="EMBL" id="DSOK01000159">
    <property type="protein sequence ID" value="HEN14895.1"/>
    <property type="molecule type" value="Genomic_DNA"/>
</dbReference>
<dbReference type="InterPro" id="IPR021030">
    <property type="entry name" value="DUF3731"/>
</dbReference>